<evidence type="ECO:0000256" key="13">
    <source>
        <dbReference type="ARBA" id="ARBA00040794"/>
    </source>
</evidence>
<dbReference type="PROSITE" id="PS00893">
    <property type="entry name" value="NUDIX_BOX"/>
    <property type="match status" value="1"/>
</dbReference>
<evidence type="ECO:0000256" key="2">
    <source>
        <dbReference type="ARBA" id="ARBA00005582"/>
    </source>
</evidence>
<keyword evidence="5" id="KW-0479">Metal-binding</keyword>
<dbReference type="CDD" id="cd03425">
    <property type="entry name" value="NUDIX_MutT_NudA_like"/>
    <property type="match status" value="1"/>
</dbReference>
<comment type="catalytic activity">
    <reaction evidence="10">
        <text>8-oxo-dGTP + H2O = 8-oxo-dGMP + diphosphate + H(+)</text>
        <dbReference type="Rhea" id="RHEA:31575"/>
        <dbReference type="ChEBI" id="CHEBI:15377"/>
        <dbReference type="ChEBI" id="CHEBI:15378"/>
        <dbReference type="ChEBI" id="CHEBI:33019"/>
        <dbReference type="ChEBI" id="CHEBI:63224"/>
        <dbReference type="ChEBI" id="CHEBI:77896"/>
        <dbReference type="EC" id="3.6.1.55"/>
    </reaction>
</comment>
<keyword evidence="8" id="KW-0460">Magnesium</keyword>
<comment type="similarity">
    <text evidence="2 17">Belongs to the Nudix hydrolase family.</text>
</comment>
<gene>
    <name evidence="19" type="ORF">ACI43T_04510</name>
</gene>
<evidence type="ECO:0000256" key="4">
    <source>
        <dbReference type="ARBA" id="ARBA00022705"/>
    </source>
</evidence>
<evidence type="ECO:0000313" key="20">
    <source>
        <dbReference type="Proteomes" id="UP001621964"/>
    </source>
</evidence>
<dbReference type="InterPro" id="IPR020476">
    <property type="entry name" value="Nudix_hydrolase"/>
</dbReference>
<evidence type="ECO:0000256" key="6">
    <source>
        <dbReference type="ARBA" id="ARBA00022763"/>
    </source>
</evidence>
<dbReference type="EMBL" id="JBJGEB010000003">
    <property type="protein sequence ID" value="MFK7641761.1"/>
    <property type="molecule type" value="Genomic_DNA"/>
</dbReference>
<dbReference type="RefSeq" id="WP_405385653.1">
    <property type="nucleotide sequence ID" value="NZ_JBJGEB010000003.1"/>
</dbReference>
<dbReference type="InterPro" id="IPR000086">
    <property type="entry name" value="NUDIX_hydrolase_dom"/>
</dbReference>
<keyword evidence="3" id="KW-0515">Mutator protein</keyword>
<dbReference type="InterPro" id="IPR020084">
    <property type="entry name" value="NUDIX_hydrolase_CS"/>
</dbReference>
<sequence>MTEPDTRPLIRVVAGIILNEHGDYLLSSRPEGKPYAGYWEFAGGKVEAGETEFQALQREFEEELGIRIRRAVPWLTKIHSYEHARVHLRFMRVEAGWWTGELQAREGQAWSWQKAGDFTVSPMLPANGPLLKALSVPRSFTGRPDTGLEGENASGAYRVVPFGLAEPQHKHILIDEAVLRARGRMPEAESVWVKIQTASQWPRVQDADVVLWQVGNREAAEAVCGVLAGGVSMPLVVAAAPEWNASYRRRWLDAGAHAVLACEETEAV</sequence>
<keyword evidence="20" id="KW-1185">Reference proteome</keyword>
<comment type="catalytic activity">
    <reaction evidence="11">
        <text>8-oxo-GTP + H2O = 8-oxo-GMP + diphosphate + H(+)</text>
        <dbReference type="Rhea" id="RHEA:67616"/>
        <dbReference type="ChEBI" id="CHEBI:15377"/>
        <dbReference type="ChEBI" id="CHEBI:15378"/>
        <dbReference type="ChEBI" id="CHEBI:33019"/>
        <dbReference type="ChEBI" id="CHEBI:143553"/>
        <dbReference type="ChEBI" id="CHEBI:145694"/>
    </reaction>
</comment>
<dbReference type="Gene3D" id="3.90.79.10">
    <property type="entry name" value="Nucleoside Triphosphate Pyrophosphohydrolase"/>
    <property type="match status" value="1"/>
</dbReference>
<evidence type="ECO:0000256" key="1">
    <source>
        <dbReference type="ARBA" id="ARBA00001946"/>
    </source>
</evidence>
<proteinExistence type="inferred from homology"/>
<evidence type="ECO:0000256" key="14">
    <source>
        <dbReference type="ARBA" id="ARBA00041592"/>
    </source>
</evidence>
<feature type="domain" description="Nudix hydrolase" evidence="18">
    <location>
        <begin position="8"/>
        <end position="138"/>
    </location>
</feature>
<comment type="cofactor">
    <cofactor evidence="1">
        <name>Mg(2+)</name>
        <dbReference type="ChEBI" id="CHEBI:18420"/>
    </cofactor>
</comment>
<evidence type="ECO:0000256" key="5">
    <source>
        <dbReference type="ARBA" id="ARBA00022723"/>
    </source>
</evidence>
<accession>A0ABW8Q2H5</accession>
<evidence type="ECO:0000256" key="11">
    <source>
        <dbReference type="ARBA" id="ARBA00036904"/>
    </source>
</evidence>
<dbReference type="PANTHER" id="PTHR47707">
    <property type="entry name" value="8-OXO-DGTP DIPHOSPHATASE"/>
    <property type="match status" value="1"/>
</dbReference>
<keyword evidence="6" id="KW-0227">DNA damage</keyword>
<dbReference type="EC" id="3.6.1.55" evidence="12"/>
<dbReference type="PRINTS" id="PR00502">
    <property type="entry name" value="NUDIXFAMILY"/>
</dbReference>
<evidence type="ECO:0000313" key="19">
    <source>
        <dbReference type="EMBL" id="MFK7641761.1"/>
    </source>
</evidence>
<organism evidence="19 20">
    <name type="scientific">Neisseria oralis</name>
    <dbReference type="NCBI Taxonomy" id="1107316"/>
    <lineage>
        <taxon>Bacteria</taxon>
        <taxon>Pseudomonadati</taxon>
        <taxon>Pseudomonadota</taxon>
        <taxon>Betaproteobacteria</taxon>
        <taxon>Neisseriales</taxon>
        <taxon>Neisseriaceae</taxon>
        <taxon>Neisseria</taxon>
    </lineage>
</organism>
<protein>
    <recommendedName>
        <fullName evidence="13">8-oxo-dGTP diphosphatase</fullName>
        <ecNumber evidence="12">3.6.1.55</ecNumber>
    </recommendedName>
    <alternativeName>
        <fullName evidence="16">7,8-dihydro-8-oxoguanine-triphosphatase</fullName>
    </alternativeName>
    <alternativeName>
        <fullName evidence="15">Mutator protein MutT</fullName>
    </alternativeName>
    <alternativeName>
        <fullName evidence="14">dGTP pyrophosphohydrolase</fullName>
    </alternativeName>
</protein>
<evidence type="ECO:0000256" key="3">
    <source>
        <dbReference type="ARBA" id="ARBA00022457"/>
    </source>
</evidence>
<evidence type="ECO:0000256" key="7">
    <source>
        <dbReference type="ARBA" id="ARBA00022801"/>
    </source>
</evidence>
<evidence type="ECO:0000256" key="9">
    <source>
        <dbReference type="ARBA" id="ARBA00023204"/>
    </source>
</evidence>
<dbReference type="SUPFAM" id="SSF55811">
    <property type="entry name" value="Nudix"/>
    <property type="match status" value="1"/>
</dbReference>
<dbReference type="Pfam" id="PF00293">
    <property type="entry name" value="NUDIX"/>
    <property type="match status" value="1"/>
</dbReference>
<evidence type="ECO:0000256" key="10">
    <source>
        <dbReference type="ARBA" id="ARBA00035861"/>
    </source>
</evidence>
<evidence type="ECO:0000256" key="12">
    <source>
        <dbReference type="ARBA" id="ARBA00038905"/>
    </source>
</evidence>
<name>A0ABW8Q2H5_9NEIS</name>
<reference evidence="19 20" key="1">
    <citation type="submission" date="2024-11" db="EMBL/GenBank/DDBJ databases">
        <authorList>
            <person name="Mikucki A.G."/>
            <person name="Kahler C.M."/>
        </authorList>
    </citation>
    <scope>NUCLEOTIDE SEQUENCE [LARGE SCALE GENOMIC DNA]</scope>
    <source>
        <strain evidence="19 20">EXNM717</strain>
    </source>
</reference>
<evidence type="ECO:0000256" key="17">
    <source>
        <dbReference type="RuleBase" id="RU003476"/>
    </source>
</evidence>
<keyword evidence="4" id="KW-0235">DNA replication</keyword>
<keyword evidence="7 17" id="KW-0378">Hydrolase</keyword>
<evidence type="ECO:0000256" key="16">
    <source>
        <dbReference type="ARBA" id="ARBA00042798"/>
    </source>
</evidence>
<evidence type="ECO:0000256" key="8">
    <source>
        <dbReference type="ARBA" id="ARBA00022842"/>
    </source>
</evidence>
<keyword evidence="9" id="KW-0234">DNA repair</keyword>
<evidence type="ECO:0000256" key="15">
    <source>
        <dbReference type="ARBA" id="ARBA00041979"/>
    </source>
</evidence>
<dbReference type="InterPro" id="IPR015797">
    <property type="entry name" value="NUDIX_hydrolase-like_dom_sf"/>
</dbReference>
<dbReference type="PANTHER" id="PTHR47707:SF1">
    <property type="entry name" value="NUDIX HYDROLASE FAMILY PROTEIN"/>
    <property type="match status" value="1"/>
</dbReference>
<comment type="caution">
    <text evidence="19">The sequence shown here is derived from an EMBL/GenBank/DDBJ whole genome shotgun (WGS) entry which is preliminary data.</text>
</comment>
<dbReference type="Proteomes" id="UP001621964">
    <property type="component" value="Unassembled WGS sequence"/>
</dbReference>
<dbReference type="InterPro" id="IPR047127">
    <property type="entry name" value="MutT-like"/>
</dbReference>
<evidence type="ECO:0000259" key="18">
    <source>
        <dbReference type="PROSITE" id="PS51462"/>
    </source>
</evidence>
<dbReference type="PROSITE" id="PS51462">
    <property type="entry name" value="NUDIX"/>
    <property type="match status" value="1"/>
</dbReference>